<gene>
    <name evidence="3" type="ORF">SAMN07250955_10341</name>
</gene>
<dbReference type="Proteomes" id="UP000197065">
    <property type="component" value="Unassembled WGS sequence"/>
</dbReference>
<evidence type="ECO:0000256" key="1">
    <source>
        <dbReference type="SAM" id="MobiDB-lite"/>
    </source>
</evidence>
<evidence type="ECO:0000256" key="2">
    <source>
        <dbReference type="SAM" id="SignalP"/>
    </source>
</evidence>
<dbReference type="AlphaFoldDB" id="A0A212QRH9"/>
<feature type="chain" id="PRO_5012781362" evidence="2">
    <location>
        <begin position="26"/>
        <end position="260"/>
    </location>
</feature>
<keyword evidence="4" id="KW-1185">Reference proteome</keyword>
<sequence length="260" mass="25470">MGTGEPLVKMRKLACLGLVAVGALAACRPSYSPNDYAVNAVQQANKVDQGVIVGYRQIIIRPDGTTGTVTGGAAGGIVGGAAGSQSTMATALGAVGGTLVGGLIGSGVEKATGNTEAFEYIIRKPDGSLMSVVQKDDKPLNIGQRVLLIGGNQARIVPDYTVTIAEPPPPPKAEAAKGLEHAPATLAAPAPAAAPVQAAPAASDGANASPSSPPTSPTTSPTSATASTPSGQGQTTGDPAQTGQAPASSTPSNQDQSTAP</sequence>
<feature type="signal peptide" evidence="2">
    <location>
        <begin position="1"/>
        <end position="25"/>
    </location>
</feature>
<dbReference type="EMBL" id="FYEH01000003">
    <property type="protein sequence ID" value="SNB62120.1"/>
    <property type="molecule type" value="Genomic_DNA"/>
</dbReference>
<feature type="compositionally biased region" description="Low complexity" evidence="1">
    <location>
        <begin position="189"/>
        <end position="210"/>
    </location>
</feature>
<organism evidence="3 4">
    <name type="scientific">Arboricoccus pini</name>
    <dbReference type="NCBI Taxonomy" id="1963835"/>
    <lineage>
        <taxon>Bacteria</taxon>
        <taxon>Pseudomonadati</taxon>
        <taxon>Pseudomonadota</taxon>
        <taxon>Alphaproteobacteria</taxon>
        <taxon>Geminicoccales</taxon>
        <taxon>Geminicoccaceae</taxon>
        <taxon>Arboricoccus</taxon>
    </lineage>
</organism>
<keyword evidence="3" id="KW-0449">Lipoprotein</keyword>
<keyword evidence="2" id="KW-0732">Signal</keyword>
<feature type="region of interest" description="Disordered" evidence="1">
    <location>
        <begin position="189"/>
        <end position="260"/>
    </location>
</feature>
<accession>A0A212QRH9</accession>
<evidence type="ECO:0000313" key="4">
    <source>
        <dbReference type="Proteomes" id="UP000197065"/>
    </source>
</evidence>
<protein>
    <submittedName>
        <fullName evidence="3">Outer membrane lipoprotein SlyB</fullName>
    </submittedName>
</protein>
<feature type="compositionally biased region" description="Polar residues" evidence="1">
    <location>
        <begin position="231"/>
        <end position="260"/>
    </location>
</feature>
<reference evidence="3 4" key="1">
    <citation type="submission" date="2017-06" db="EMBL/GenBank/DDBJ databases">
        <authorList>
            <person name="Kim H.J."/>
            <person name="Triplett B.A."/>
        </authorList>
    </citation>
    <scope>NUCLEOTIDE SEQUENCE [LARGE SCALE GENOMIC DNA]</scope>
    <source>
        <strain evidence="3 4">B29T1</strain>
    </source>
</reference>
<proteinExistence type="predicted"/>
<name>A0A212QRH9_9PROT</name>
<feature type="compositionally biased region" description="Low complexity" evidence="1">
    <location>
        <begin position="217"/>
        <end position="230"/>
    </location>
</feature>
<evidence type="ECO:0000313" key="3">
    <source>
        <dbReference type="EMBL" id="SNB62120.1"/>
    </source>
</evidence>